<feature type="region of interest" description="Disordered" evidence="1">
    <location>
        <begin position="1"/>
        <end position="21"/>
    </location>
</feature>
<dbReference type="AlphaFoldDB" id="A0AAV7ND42"/>
<keyword evidence="3" id="KW-1185">Reference proteome</keyword>
<evidence type="ECO:0000313" key="2">
    <source>
        <dbReference type="EMBL" id="KAJ1112579.1"/>
    </source>
</evidence>
<proteinExistence type="predicted"/>
<reference evidence="2" key="1">
    <citation type="journal article" date="2022" name="bioRxiv">
        <title>Sequencing and chromosome-scale assembly of the giantPleurodeles waltlgenome.</title>
        <authorList>
            <person name="Brown T."/>
            <person name="Elewa A."/>
            <person name="Iarovenko S."/>
            <person name="Subramanian E."/>
            <person name="Araus A.J."/>
            <person name="Petzold A."/>
            <person name="Susuki M."/>
            <person name="Suzuki K.-i.T."/>
            <person name="Hayashi T."/>
            <person name="Toyoda A."/>
            <person name="Oliveira C."/>
            <person name="Osipova E."/>
            <person name="Leigh N.D."/>
            <person name="Simon A."/>
            <person name="Yun M.H."/>
        </authorList>
    </citation>
    <scope>NUCLEOTIDE SEQUENCE</scope>
    <source>
        <strain evidence="2">20211129_DDA</strain>
        <tissue evidence="2">Liver</tissue>
    </source>
</reference>
<name>A0AAV7ND42_PLEWA</name>
<sequence length="70" mass="7502">MHETASGSNASPVRGAHVPSSQSQLSKYADYYAHVPAPADTALLLWSFYKMGGTRPDLVTPTRLAPVLIC</sequence>
<dbReference type="EMBL" id="JANPWB010000012">
    <property type="protein sequence ID" value="KAJ1112579.1"/>
    <property type="molecule type" value="Genomic_DNA"/>
</dbReference>
<organism evidence="2 3">
    <name type="scientific">Pleurodeles waltl</name>
    <name type="common">Iberian ribbed newt</name>
    <dbReference type="NCBI Taxonomy" id="8319"/>
    <lineage>
        <taxon>Eukaryota</taxon>
        <taxon>Metazoa</taxon>
        <taxon>Chordata</taxon>
        <taxon>Craniata</taxon>
        <taxon>Vertebrata</taxon>
        <taxon>Euteleostomi</taxon>
        <taxon>Amphibia</taxon>
        <taxon>Batrachia</taxon>
        <taxon>Caudata</taxon>
        <taxon>Salamandroidea</taxon>
        <taxon>Salamandridae</taxon>
        <taxon>Pleurodelinae</taxon>
        <taxon>Pleurodeles</taxon>
    </lineage>
</organism>
<evidence type="ECO:0000256" key="1">
    <source>
        <dbReference type="SAM" id="MobiDB-lite"/>
    </source>
</evidence>
<dbReference type="Proteomes" id="UP001066276">
    <property type="component" value="Chromosome 8"/>
</dbReference>
<comment type="caution">
    <text evidence="2">The sequence shown here is derived from an EMBL/GenBank/DDBJ whole genome shotgun (WGS) entry which is preliminary data.</text>
</comment>
<protein>
    <submittedName>
        <fullName evidence="2">Uncharacterized protein</fullName>
    </submittedName>
</protein>
<accession>A0AAV7ND42</accession>
<feature type="compositionally biased region" description="Polar residues" evidence="1">
    <location>
        <begin position="1"/>
        <end position="11"/>
    </location>
</feature>
<evidence type="ECO:0000313" key="3">
    <source>
        <dbReference type="Proteomes" id="UP001066276"/>
    </source>
</evidence>
<gene>
    <name evidence="2" type="ORF">NDU88_000841</name>
</gene>